<gene>
    <name evidence="2" type="ORF">GA0070618_2806</name>
</gene>
<dbReference type="EMBL" id="LT607413">
    <property type="protein sequence ID" value="SCF04164.1"/>
    <property type="molecule type" value="Genomic_DNA"/>
</dbReference>
<evidence type="ECO:0000313" key="3">
    <source>
        <dbReference type="Proteomes" id="UP000198253"/>
    </source>
</evidence>
<reference evidence="3" key="1">
    <citation type="submission" date="2016-06" db="EMBL/GenBank/DDBJ databases">
        <authorList>
            <person name="Varghese N."/>
            <person name="Submissions Spin"/>
        </authorList>
    </citation>
    <scope>NUCLEOTIDE SEQUENCE [LARGE SCALE GENOMIC DNA]</scope>
    <source>
        <strain evidence="3">DSM 43816</strain>
    </source>
</reference>
<dbReference type="Proteomes" id="UP000198253">
    <property type="component" value="Chromosome I"/>
</dbReference>
<dbReference type="PANTHER" id="PTHR43792">
    <property type="entry name" value="GNAT FAMILY, PUTATIVE (AFU_ORTHOLOGUE AFUA_3G00765)-RELATED-RELATED"/>
    <property type="match status" value="1"/>
</dbReference>
<name>A0A1C4X6T9_MICEC</name>
<feature type="domain" description="N-acetyltransferase" evidence="1">
    <location>
        <begin position="8"/>
        <end position="170"/>
    </location>
</feature>
<evidence type="ECO:0000313" key="2">
    <source>
        <dbReference type="EMBL" id="SCF04164.1"/>
    </source>
</evidence>
<dbReference type="Gene3D" id="3.40.630.30">
    <property type="match status" value="1"/>
</dbReference>
<evidence type="ECO:0000259" key="1">
    <source>
        <dbReference type="PROSITE" id="PS51186"/>
    </source>
</evidence>
<dbReference type="InterPro" id="IPR000182">
    <property type="entry name" value="GNAT_dom"/>
</dbReference>
<dbReference type="Pfam" id="PF13302">
    <property type="entry name" value="Acetyltransf_3"/>
    <property type="match status" value="1"/>
</dbReference>
<protein>
    <submittedName>
        <fullName evidence="2">Protein N-acetyltransferase, RimJ/RimL family</fullName>
    </submittedName>
</protein>
<dbReference type="RefSeq" id="WP_088982026.1">
    <property type="nucleotide sequence ID" value="NZ_LT607413.1"/>
</dbReference>
<proteinExistence type="predicted"/>
<dbReference type="PROSITE" id="PS51186">
    <property type="entry name" value="GNAT"/>
    <property type="match status" value="1"/>
</dbReference>
<dbReference type="OrthoDB" id="9132139at2"/>
<keyword evidence="2" id="KW-0808">Transferase</keyword>
<dbReference type="GO" id="GO:0016747">
    <property type="term" value="F:acyltransferase activity, transferring groups other than amino-acyl groups"/>
    <property type="evidence" value="ECO:0007669"/>
    <property type="project" value="InterPro"/>
</dbReference>
<sequence>MNLRTPRLLLRDFRAEDQPAVHAYASDPDVTRYTEWGPDTLNDTAAFLVQAVRDAQVLPRTRFALAVIRRDDEVLIGSVELRVTNEVHRRGEMGYVLARPHWGHGLATEAAAAVLRLGLDTLGLHKITATCDPDNTASARVLAKIGMRREGRLHDHLHIGGRWRDRLFFAAIAGRAPRPGDGFEIV</sequence>
<dbReference type="AlphaFoldDB" id="A0A1C4X6T9"/>
<dbReference type="InterPro" id="IPR016181">
    <property type="entry name" value="Acyl_CoA_acyltransferase"/>
</dbReference>
<dbReference type="SUPFAM" id="SSF55729">
    <property type="entry name" value="Acyl-CoA N-acyltransferases (Nat)"/>
    <property type="match status" value="1"/>
</dbReference>
<organism evidence="2 3">
    <name type="scientific">Micromonospora echinospora</name>
    <name type="common">Micromonospora purpurea</name>
    <dbReference type="NCBI Taxonomy" id="1877"/>
    <lineage>
        <taxon>Bacteria</taxon>
        <taxon>Bacillati</taxon>
        <taxon>Actinomycetota</taxon>
        <taxon>Actinomycetes</taxon>
        <taxon>Micromonosporales</taxon>
        <taxon>Micromonosporaceae</taxon>
        <taxon>Micromonospora</taxon>
    </lineage>
</organism>
<dbReference type="InParanoid" id="A0A1C4X6T9"/>
<accession>A0A1C4X6T9</accession>
<keyword evidence="3" id="KW-1185">Reference proteome</keyword>
<dbReference type="InterPro" id="IPR051531">
    <property type="entry name" value="N-acetyltransferase"/>
</dbReference>